<organism evidence="11 12">
    <name type="scientific">Caldalkalibacillus horti</name>
    <dbReference type="NCBI Taxonomy" id="77523"/>
    <lineage>
        <taxon>Bacteria</taxon>
        <taxon>Bacillati</taxon>
        <taxon>Bacillota</taxon>
        <taxon>Bacilli</taxon>
        <taxon>Bacillales</taxon>
        <taxon>Bacillaceae</taxon>
        <taxon>Caldalkalibacillus</taxon>
    </lineage>
</organism>
<evidence type="ECO:0000313" key="12">
    <source>
        <dbReference type="Proteomes" id="UP001235840"/>
    </source>
</evidence>
<comment type="similarity">
    <text evidence="1 7">Belongs to the bacterial ribosomal protein bL9 family.</text>
</comment>
<dbReference type="InterPro" id="IPR036935">
    <property type="entry name" value="Ribosomal_bL9_N_sf"/>
</dbReference>
<dbReference type="InterPro" id="IPR009027">
    <property type="entry name" value="Ribosomal_bL9/RNase_H1_N"/>
</dbReference>
<feature type="domain" description="Large ribosomal subunit protein bL9 C-terminal" evidence="10">
    <location>
        <begin position="64"/>
        <end position="146"/>
    </location>
</feature>
<evidence type="ECO:0000256" key="1">
    <source>
        <dbReference type="ARBA" id="ARBA00010605"/>
    </source>
</evidence>
<gene>
    <name evidence="7" type="primary">rplI</name>
    <name evidence="11" type="ORF">J2S11_003058</name>
</gene>
<dbReference type="Gene3D" id="3.10.430.100">
    <property type="entry name" value="Ribosomal protein L9, C-terminal domain"/>
    <property type="match status" value="1"/>
</dbReference>
<comment type="function">
    <text evidence="7">Binds to the 23S rRNA.</text>
</comment>
<keyword evidence="4 7" id="KW-0689">Ribosomal protein</keyword>
<dbReference type="PANTHER" id="PTHR21368">
    <property type="entry name" value="50S RIBOSOMAL PROTEIN L9"/>
    <property type="match status" value="1"/>
</dbReference>
<accession>A0ABT9W1L6</accession>
<evidence type="ECO:0000313" key="11">
    <source>
        <dbReference type="EMBL" id="MDQ0167133.1"/>
    </source>
</evidence>
<evidence type="ECO:0000256" key="5">
    <source>
        <dbReference type="ARBA" id="ARBA00023274"/>
    </source>
</evidence>
<dbReference type="EMBL" id="JAUSTY010000013">
    <property type="protein sequence ID" value="MDQ0167133.1"/>
    <property type="molecule type" value="Genomic_DNA"/>
</dbReference>
<dbReference type="RefSeq" id="WP_307395877.1">
    <property type="nucleotide sequence ID" value="NZ_BAAADK010000046.1"/>
</dbReference>
<evidence type="ECO:0000256" key="3">
    <source>
        <dbReference type="ARBA" id="ARBA00022884"/>
    </source>
</evidence>
<name>A0ABT9W1L6_9BACI</name>
<evidence type="ECO:0000259" key="10">
    <source>
        <dbReference type="Pfam" id="PF03948"/>
    </source>
</evidence>
<dbReference type="Proteomes" id="UP001235840">
    <property type="component" value="Unassembled WGS sequence"/>
</dbReference>
<dbReference type="NCBIfam" id="TIGR00158">
    <property type="entry name" value="L9"/>
    <property type="match status" value="1"/>
</dbReference>
<evidence type="ECO:0000256" key="6">
    <source>
        <dbReference type="ARBA" id="ARBA00035292"/>
    </source>
</evidence>
<feature type="region of interest" description="Disordered" evidence="8">
    <location>
        <begin position="40"/>
        <end position="60"/>
    </location>
</feature>
<dbReference type="SUPFAM" id="SSF55653">
    <property type="entry name" value="Ribosomal protein L9 C-domain"/>
    <property type="match status" value="1"/>
</dbReference>
<dbReference type="InterPro" id="IPR036791">
    <property type="entry name" value="Ribosomal_bL9_C_sf"/>
</dbReference>
<dbReference type="Gene3D" id="3.40.5.10">
    <property type="entry name" value="Ribosomal protein L9, N-terminal domain"/>
    <property type="match status" value="1"/>
</dbReference>
<keyword evidence="12" id="KW-1185">Reference proteome</keyword>
<dbReference type="SUPFAM" id="SSF55658">
    <property type="entry name" value="L9 N-domain-like"/>
    <property type="match status" value="1"/>
</dbReference>
<keyword evidence="3 7" id="KW-0694">RNA-binding</keyword>
<sequence>MKVILQQDVKGIGKKGEIKDVSEGHARNYLFPRKLAIEANQGNMKTHSAQEKSKEKKAQQEVDAAKALAAKLEQEKISIKAKAGEGGRLFGAVTSKQIAEALTKKKYKVDKRKIQLDEPIRSLGVTQVPLKLHAEVTATLHVHVVEEK</sequence>
<dbReference type="Pfam" id="PF01281">
    <property type="entry name" value="Ribosomal_L9_N"/>
    <property type="match status" value="1"/>
</dbReference>
<feature type="domain" description="Ribosomal protein L9" evidence="9">
    <location>
        <begin position="1"/>
        <end position="46"/>
    </location>
</feature>
<dbReference type="InterPro" id="IPR000244">
    <property type="entry name" value="Ribosomal_bL9"/>
</dbReference>
<dbReference type="InterPro" id="IPR020069">
    <property type="entry name" value="Ribosomal_bL9_C"/>
</dbReference>
<comment type="caution">
    <text evidence="11">The sequence shown here is derived from an EMBL/GenBank/DDBJ whole genome shotgun (WGS) entry which is preliminary data.</text>
</comment>
<dbReference type="InterPro" id="IPR020070">
    <property type="entry name" value="Ribosomal_bL9_N"/>
</dbReference>
<dbReference type="Pfam" id="PF03948">
    <property type="entry name" value="Ribosomal_L9_C"/>
    <property type="match status" value="1"/>
</dbReference>
<evidence type="ECO:0000256" key="7">
    <source>
        <dbReference type="HAMAP-Rule" id="MF_00503"/>
    </source>
</evidence>
<proteinExistence type="inferred from homology"/>
<evidence type="ECO:0000259" key="9">
    <source>
        <dbReference type="Pfam" id="PF01281"/>
    </source>
</evidence>
<reference evidence="11 12" key="1">
    <citation type="submission" date="2023-07" db="EMBL/GenBank/DDBJ databases">
        <title>Genomic Encyclopedia of Type Strains, Phase IV (KMG-IV): sequencing the most valuable type-strain genomes for metagenomic binning, comparative biology and taxonomic classification.</title>
        <authorList>
            <person name="Goeker M."/>
        </authorList>
    </citation>
    <scope>NUCLEOTIDE SEQUENCE [LARGE SCALE GENOMIC DNA]</scope>
    <source>
        <strain evidence="11 12">DSM 12751</strain>
    </source>
</reference>
<evidence type="ECO:0000256" key="4">
    <source>
        <dbReference type="ARBA" id="ARBA00022980"/>
    </source>
</evidence>
<keyword evidence="2 7" id="KW-0699">rRNA-binding</keyword>
<evidence type="ECO:0000256" key="8">
    <source>
        <dbReference type="SAM" id="MobiDB-lite"/>
    </source>
</evidence>
<feature type="compositionally biased region" description="Basic and acidic residues" evidence="8">
    <location>
        <begin position="48"/>
        <end position="60"/>
    </location>
</feature>
<keyword evidence="5 7" id="KW-0687">Ribonucleoprotein</keyword>
<dbReference type="HAMAP" id="MF_00503">
    <property type="entry name" value="Ribosomal_bL9"/>
    <property type="match status" value="1"/>
</dbReference>
<dbReference type="GO" id="GO:0005840">
    <property type="term" value="C:ribosome"/>
    <property type="evidence" value="ECO:0007669"/>
    <property type="project" value="UniProtKB-KW"/>
</dbReference>
<evidence type="ECO:0000256" key="2">
    <source>
        <dbReference type="ARBA" id="ARBA00022730"/>
    </source>
</evidence>
<dbReference type="InterPro" id="IPR020594">
    <property type="entry name" value="Ribosomal_bL9_bac/chp"/>
</dbReference>
<protein>
    <recommendedName>
        <fullName evidence="6 7">Large ribosomal subunit protein bL9</fullName>
    </recommendedName>
</protein>